<reference evidence="2" key="1">
    <citation type="submission" date="2021-01" db="EMBL/GenBank/DDBJ databases">
        <title>Phytophthora aleatoria, a newly-described species from Pinus radiata is distinct from Phytophthora cactorum isolates based on comparative genomics.</title>
        <authorList>
            <person name="Mcdougal R."/>
            <person name="Panda P."/>
            <person name="Williams N."/>
            <person name="Studholme D.J."/>
        </authorList>
    </citation>
    <scope>NUCLEOTIDE SEQUENCE</scope>
    <source>
        <strain evidence="2">NZFS 3830</strain>
    </source>
</reference>
<name>A0A8T1TTK7_9STRA</name>
<dbReference type="VEuPathDB" id="FungiDB:PC110_g20384"/>
<gene>
    <name evidence="2" type="ORF">JG687_00017005</name>
</gene>
<organism evidence="2 3">
    <name type="scientific">Phytophthora cactorum</name>
    <dbReference type="NCBI Taxonomy" id="29920"/>
    <lineage>
        <taxon>Eukaryota</taxon>
        <taxon>Sar</taxon>
        <taxon>Stramenopiles</taxon>
        <taxon>Oomycota</taxon>
        <taxon>Peronosporomycetes</taxon>
        <taxon>Peronosporales</taxon>
        <taxon>Peronosporaceae</taxon>
        <taxon>Phytophthora</taxon>
    </lineage>
</organism>
<feature type="non-terminal residue" evidence="2">
    <location>
        <position position="1"/>
    </location>
</feature>
<dbReference type="OrthoDB" id="117394at2759"/>
<dbReference type="AlphaFoldDB" id="A0A8T1TTK7"/>
<evidence type="ECO:0000313" key="2">
    <source>
        <dbReference type="EMBL" id="KAG6945940.1"/>
    </source>
</evidence>
<feature type="compositionally biased region" description="Low complexity" evidence="1">
    <location>
        <begin position="70"/>
        <end position="82"/>
    </location>
</feature>
<protein>
    <submittedName>
        <fullName evidence="2">Uncharacterized protein</fullName>
    </submittedName>
</protein>
<sequence length="163" mass="17669">IKCGSSECSCPEFTTTYPCVVCGLGVHHLCSNDLYDAASLASGSQDAILRLGQPTQFESPPSPAPAVDLTATSDTSSSSSRCSASASGVDAFAIPFEVCHYRQENCRHEVWDVGHRLETPYTKLSGTDMKPFTHVCLMCAQQLTRSPERVERCALPLDQYVKC</sequence>
<proteinExistence type="predicted"/>
<accession>A0A8T1TTK7</accession>
<feature type="region of interest" description="Disordered" evidence="1">
    <location>
        <begin position="54"/>
        <end position="82"/>
    </location>
</feature>
<dbReference type="EMBL" id="JAENGZ010001852">
    <property type="protein sequence ID" value="KAG6945940.1"/>
    <property type="molecule type" value="Genomic_DNA"/>
</dbReference>
<dbReference type="Proteomes" id="UP000688947">
    <property type="component" value="Unassembled WGS sequence"/>
</dbReference>
<evidence type="ECO:0000313" key="3">
    <source>
        <dbReference type="Proteomes" id="UP000688947"/>
    </source>
</evidence>
<evidence type="ECO:0000256" key="1">
    <source>
        <dbReference type="SAM" id="MobiDB-lite"/>
    </source>
</evidence>
<comment type="caution">
    <text evidence="2">The sequence shown here is derived from an EMBL/GenBank/DDBJ whole genome shotgun (WGS) entry which is preliminary data.</text>
</comment>